<evidence type="ECO:0008006" key="3">
    <source>
        <dbReference type="Google" id="ProtNLM"/>
    </source>
</evidence>
<organism evidence="1 2">
    <name type="scientific">Plebeiibacterium marinum</name>
    <dbReference type="NCBI Taxonomy" id="2992111"/>
    <lineage>
        <taxon>Bacteria</taxon>
        <taxon>Pseudomonadati</taxon>
        <taxon>Bacteroidota</taxon>
        <taxon>Bacteroidia</taxon>
        <taxon>Marinilabiliales</taxon>
        <taxon>Marinilabiliaceae</taxon>
        <taxon>Plebeiibacterium</taxon>
    </lineage>
</organism>
<accession>A0AAE3SKS2</accession>
<name>A0AAE3SKS2_9BACT</name>
<reference evidence="1" key="1">
    <citation type="submission" date="2022-10" db="EMBL/GenBank/DDBJ databases">
        <authorList>
            <person name="Yu W.X."/>
        </authorList>
    </citation>
    <scope>NUCLEOTIDE SEQUENCE</scope>
    <source>
        <strain evidence="1">D04</strain>
    </source>
</reference>
<gene>
    <name evidence="1" type="ORF">OM074_09305</name>
</gene>
<keyword evidence="2" id="KW-1185">Reference proteome</keyword>
<dbReference type="EMBL" id="JAPDPI010000016">
    <property type="protein sequence ID" value="MCW3805825.1"/>
    <property type="molecule type" value="Genomic_DNA"/>
</dbReference>
<sequence length="186" mass="20724">MRKVASHFWLRPDGTVGKFPIITFNELNQIVEVRERNTFEEEPGLELVNGFLIPGFVDIAPTSLENAGEVDLQKYLNRQIIGGTIVLGLCSNLFKRVKKKTVKGLFVVESGLTNVGNQQTAFDILRAEKGGLDQLVHFTRKNAITLGVQDDYGTLEVGKAPGLLSIRKMDYERFCVSADSKIRIVI</sequence>
<dbReference type="Proteomes" id="UP001207408">
    <property type="component" value="Unassembled WGS sequence"/>
</dbReference>
<evidence type="ECO:0000313" key="2">
    <source>
        <dbReference type="Proteomes" id="UP001207408"/>
    </source>
</evidence>
<dbReference type="AlphaFoldDB" id="A0AAE3SKS2"/>
<proteinExistence type="predicted"/>
<dbReference type="RefSeq" id="WP_301199190.1">
    <property type="nucleotide sequence ID" value="NZ_JAPDPI010000016.1"/>
</dbReference>
<comment type="caution">
    <text evidence="1">The sequence shown here is derived from an EMBL/GenBank/DDBJ whole genome shotgun (WGS) entry which is preliminary data.</text>
</comment>
<evidence type="ECO:0000313" key="1">
    <source>
        <dbReference type="EMBL" id="MCW3805825.1"/>
    </source>
</evidence>
<protein>
    <recommendedName>
        <fullName evidence="3">Amidohydrolase-related domain-containing protein</fullName>
    </recommendedName>
</protein>